<accession>A0A1F5YRJ3</accession>
<protein>
    <submittedName>
        <fullName evidence="1">Uncharacterized protein</fullName>
    </submittedName>
</protein>
<dbReference type="Proteomes" id="UP000176665">
    <property type="component" value="Unassembled WGS sequence"/>
</dbReference>
<dbReference type="STRING" id="1798371.A2W14_02625"/>
<organism evidence="1 2">
    <name type="scientific">Candidatus Gottesmanbacteria bacterium RBG_16_37_8</name>
    <dbReference type="NCBI Taxonomy" id="1798371"/>
    <lineage>
        <taxon>Bacteria</taxon>
        <taxon>Candidatus Gottesmaniibacteriota</taxon>
    </lineage>
</organism>
<reference evidence="1 2" key="1">
    <citation type="journal article" date="2016" name="Nat. Commun.">
        <title>Thousands of microbial genomes shed light on interconnected biogeochemical processes in an aquifer system.</title>
        <authorList>
            <person name="Anantharaman K."/>
            <person name="Brown C.T."/>
            <person name="Hug L.A."/>
            <person name="Sharon I."/>
            <person name="Castelle C.J."/>
            <person name="Probst A.J."/>
            <person name="Thomas B.C."/>
            <person name="Singh A."/>
            <person name="Wilkins M.J."/>
            <person name="Karaoz U."/>
            <person name="Brodie E.L."/>
            <person name="Williams K.H."/>
            <person name="Hubbard S.S."/>
            <person name="Banfield J.F."/>
        </authorList>
    </citation>
    <scope>NUCLEOTIDE SEQUENCE [LARGE SCALE GENOMIC DNA]</scope>
</reference>
<comment type="caution">
    <text evidence="1">The sequence shown here is derived from an EMBL/GenBank/DDBJ whole genome shotgun (WGS) entry which is preliminary data.</text>
</comment>
<sequence length="203" mass="22579">MLTEQPGVDLDALLQANPNISAQRERTGTIWVTQDLNNGRVRVMTVHPLWENDSQIEPAVAIEVREMDKDFKTRKYSEERPEIVVKPIIGGTVSISVDESYGKIDPAINTQDVIRQTRIGLSMLEAVGILPEEKRSRYAGKAHDDMRPRTEIINDLQSTVPVVANVTQELDIEAPQIVPRAQFVSYAVKLLGKIPEGPAITSV</sequence>
<gene>
    <name evidence="1" type="ORF">A2W14_02625</name>
</gene>
<evidence type="ECO:0000313" key="2">
    <source>
        <dbReference type="Proteomes" id="UP000176665"/>
    </source>
</evidence>
<evidence type="ECO:0000313" key="1">
    <source>
        <dbReference type="EMBL" id="OGG02828.1"/>
    </source>
</evidence>
<proteinExistence type="predicted"/>
<dbReference type="EMBL" id="MFJA01000049">
    <property type="protein sequence ID" value="OGG02828.1"/>
    <property type="molecule type" value="Genomic_DNA"/>
</dbReference>
<dbReference type="AlphaFoldDB" id="A0A1F5YRJ3"/>
<name>A0A1F5YRJ3_9BACT</name>